<evidence type="ECO:0000256" key="3">
    <source>
        <dbReference type="ARBA" id="ARBA00022989"/>
    </source>
</evidence>
<comment type="subcellular location">
    <subcellularLocation>
        <location evidence="1">Membrane</location>
        <topology evidence="1">Multi-pass membrane protein</topology>
    </subcellularLocation>
</comment>
<evidence type="ECO:0000256" key="1">
    <source>
        <dbReference type="ARBA" id="ARBA00004141"/>
    </source>
</evidence>
<name>A0ABR9ZJT0_9CORY</name>
<dbReference type="InterPro" id="IPR004254">
    <property type="entry name" value="AdipoR/HlyIII-related"/>
</dbReference>
<dbReference type="PANTHER" id="PTHR20855:SF3">
    <property type="entry name" value="LD03007P"/>
    <property type="match status" value="1"/>
</dbReference>
<evidence type="ECO:0000256" key="4">
    <source>
        <dbReference type="ARBA" id="ARBA00023136"/>
    </source>
</evidence>
<accession>A0ABR9ZJT0</accession>
<feature type="transmembrane region" description="Helical" evidence="5">
    <location>
        <begin position="91"/>
        <end position="111"/>
    </location>
</feature>
<comment type="caution">
    <text evidence="6">The sequence shown here is derived from an EMBL/GenBank/DDBJ whole genome shotgun (WGS) entry which is preliminary data.</text>
</comment>
<sequence>MREELRHQIFDRGPRPALRGRLHTAAAWYFAGTSTALTVVAIILDGYGMMSLVTAVYSVCLVGMLATSALYHRAPWRSEATVQGWRRADHVMIAVFIAGTYGPVTVGAFGSEWFHNAGWGYSGGLWIVALSWVAAAVAAALNIIWLHHPRGLSTSVYLMLGSLAIVAPLGFFYGIGLAASILIGVGGLVYTLGALVYAARWPNPSERWFGFHEVFHATTIIAAALHHIAIWLIVLR</sequence>
<evidence type="ECO:0000313" key="6">
    <source>
        <dbReference type="EMBL" id="MBF4553682.1"/>
    </source>
</evidence>
<keyword evidence="2 5" id="KW-0812">Transmembrane</keyword>
<proteinExistence type="predicted"/>
<feature type="transmembrane region" description="Helical" evidence="5">
    <location>
        <begin position="123"/>
        <end position="144"/>
    </location>
</feature>
<dbReference type="EMBL" id="JADKMY010000001">
    <property type="protein sequence ID" value="MBF4553682.1"/>
    <property type="molecule type" value="Genomic_DNA"/>
</dbReference>
<reference evidence="6 7" key="1">
    <citation type="submission" date="2020-10" db="EMBL/GenBank/DDBJ databases">
        <title>Novel species in genus Corynebacterium.</title>
        <authorList>
            <person name="Zhang G."/>
        </authorList>
    </citation>
    <scope>NUCLEOTIDE SEQUENCE [LARGE SCALE GENOMIC DNA]</scope>
    <source>
        <strain evidence="6 7">DSM 45110</strain>
    </source>
</reference>
<evidence type="ECO:0000313" key="7">
    <source>
        <dbReference type="Proteomes" id="UP000635902"/>
    </source>
</evidence>
<gene>
    <name evidence="6" type="ORF">IRY30_06255</name>
</gene>
<keyword evidence="3 5" id="KW-1133">Transmembrane helix</keyword>
<dbReference type="PANTHER" id="PTHR20855">
    <property type="entry name" value="ADIPOR/PROGESTIN RECEPTOR-RELATED"/>
    <property type="match status" value="1"/>
</dbReference>
<feature type="transmembrane region" description="Helical" evidence="5">
    <location>
        <begin position="156"/>
        <end position="175"/>
    </location>
</feature>
<feature type="transmembrane region" description="Helical" evidence="5">
    <location>
        <begin position="50"/>
        <end position="71"/>
    </location>
</feature>
<evidence type="ECO:0000256" key="2">
    <source>
        <dbReference type="ARBA" id="ARBA00022692"/>
    </source>
</evidence>
<organism evidence="6 7">
    <name type="scientific">Corynebacterium suicordis DSM 45110</name>
    <dbReference type="NCBI Taxonomy" id="1121369"/>
    <lineage>
        <taxon>Bacteria</taxon>
        <taxon>Bacillati</taxon>
        <taxon>Actinomycetota</taxon>
        <taxon>Actinomycetes</taxon>
        <taxon>Mycobacteriales</taxon>
        <taxon>Corynebacteriaceae</taxon>
        <taxon>Corynebacterium</taxon>
    </lineage>
</organism>
<keyword evidence="7" id="KW-1185">Reference proteome</keyword>
<keyword evidence="4 5" id="KW-0472">Membrane</keyword>
<feature type="transmembrane region" description="Helical" evidence="5">
    <location>
        <begin position="181"/>
        <end position="202"/>
    </location>
</feature>
<protein>
    <submittedName>
        <fullName evidence="6">Hemolysin III family protein</fullName>
    </submittedName>
</protein>
<evidence type="ECO:0000256" key="5">
    <source>
        <dbReference type="SAM" id="Phobius"/>
    </source>
</evidence>
<feature type="transmembrane region" description="Helical" evidence="5">
    <location>
        <begin position="21"/>
        <end position="44"/>
    </location>
</feature>
<feature type="transmembrane region" description="Helical" evidence="5">
    <location>
        <begin position="214"/>
        <end position="234"/>
    </location>
</feature>
<dbReference type="Pfam" id="PF03006">
    <property type="entry name" value="HlyIII"/>
    <property type="match status" value="1"/>
</dbReference>
<dbReference type="Proteomes" id="UP000635902">
    <property type="component" value="Unassembled WGS sequence"/>
</dbReference>